<dbReference type="PANTHER" id="PTHR24220:SF659">
    <property type="entry name" value="TRANSPORTER, PUTATIVE-RELATED"/>
    <property type="match status" value="1"/>
</dbReference>
<dbReference type="InterPro" id="IPR017911">
    <property type="entry name" value="MacB-like_ATP-bd"/>
</dbReference>
<feature type="domain" description="ABC transporter" evidence="4">
    <location>
        <begin position="2"/>
        <end position="226"/>
    </location>
</feature>
<dbReference type="GO" id="GO:0005886">
    <property type="term" value="C:plasma membrane"/>
    <property type="evidence" value="ECO:0007669"/>
    <property type="project" value="TreeGrafter"/>
</dbReference>
<dbReference type="GO" id="GO:0005524">
    <property type="term" value="F:ATP binding"/>
    <property type="evidence" value="ECO:0007669"/>
    <property type="project" value="UniProtKB-KW"/>
</dbReference>
<dbReference type="EMBL" id="BMDX01000010">
    <property type="protein sequence ID" value="GGA79476.1"/>
    <property type="molecule type" value="Genomic_DNA"/>
</dbReference>
<dbReference type="GO" id="GO:0022857">
    <property type="term" value="F:transmembrane transporter activity"/>
    <property type="evidence" value="ECO:0007669"/>
    <property type="project" value="TreeGrafter"/>
</dbReference>
<dbReference type="Proteomes" id="UP000619743">
    <property type="component" value="Unassembled WGS sequence"/>
</dbReference>
<keyword evidence="1" id="KW-0813">Transport</keyword>
<dbReference type="InterPro" id="IPR015854">
    <property type="entry name" value="ABC_transpr_LolD-like"/>
</dbReference>
<reference evidence="6" key="1">
    <citation type="journal article" date="2019" name="Int. J. Syst. Evol. Microbiol.">
        <title>The Global Catalogue of Microorganisms (GCM) 10K type strain sequencing project: providing services to taxonomists for standard genome sequencing and annotation.</title>
        <authorList>
            <consortium name="The Broad Institute Genomics Platform"/>
            <consortium name="The Broad Institute Genome Sequencing Center for Infectious Disease"/>
            <person name="Wu L."/>
            <person name="Ma J."/>
        </authorList>
    </citation>
    <scope>NUCLEOTIDE SEQUENCE [LARGE SCALE GENOMIC DNA]</scope>
    <source>
        <strain evidence="6">CGMCC 1.10130</strain>
    </source>
</reference>
<dbReference type="SUPFAM" id="SSF52540">
    <property type="entry name" value="P-loop containing nucleoside triphosphate hydrolases"/>
    <property type="match status" value="1"/>
</dbReference>
<dbReference type="AlphaFoldDB" id="A0A8J2XPE4"/>
<dbReference type="PANTHER" id="PTHR24220">
    <property type="entry name" value="IMPORT ATP-BINDING PROTEIN"/>
    <property type="match status" value="1"/>
</dbReference>
<proteinExistence type="predicted"/>
<dbReference type="GO" id="GO:0016887">
    <property type="term" value="F:ATP hydrolysis activity"/>
    <property type="evidence" value="ECO:0007669"/>
    <property type="project" value="InterPro"/>
</dbReference>
<keyword evidence="3 5" id="KW-0067">ATP-binding</keyword>
<protein>
    <submittedName>
        <fullName evidence="5">ABC transporter ATP-binding protein</fullName>
    </submittedName>
</protein>
<name>A0A8J2XPE4_9GAMM</name>
<evidence type="ECO:0000256" key="2">
    <source>
        <dbReference type="ARBA" id="ARBA00022741"/>
    </source>
</evidence>
<keyword evidence="2" id="KW-0547">Nucleotide-binding</keyword>
<dbReference type="Pfam" id="PF00005">
    <property type="entry name" value="ABC_tran"/>
    <property type="match status" value="1"/>
</dbReference>
<evidence type="ECO:0000313" key="5">
    <source>
        <dbReference type="EMBL" id="GGA79476.1"/>
    </source>
</evidence>
<dbReference type="InterPro" id="IPR003439">
    <property type="entry name" value="ABC_transporter-like_ATP-bd"/>
</dbReference>
<organism evidence="5 6">
    <name type="scientific">Neiella marina</name>
    <dbReference type="NCBI Taxonomy" id="508461"/>
    <lineage>
        <taxon>Bacteria</taxon>
        <taxon>Pseudomonadati</taxon>
        <taxon>Pseudomonadota</taxon>
        <taxon>Gammaproteobacteria</taxon>
        <taxon>Alteromonadales</taxon>
        <taxon>Echinimonadaceae</taxon>
        <taxon>Neiella</taxon>
    </lineage>
</organism>
<dbReference type="CDD" id="cd03255">
    <property type="entry name" value="ABC_MJ0796_LolCDE_FtsE"/>
    <property type="match status" value="1"/>
</dbReference>
<dbReference type="PROSITE" id="PS50893">
    <property type="entry name" value="ABC_TRANSPORTER_2"/>
    <property type="match status" value="1"/>
</dbReference>
<comment type="caution">
    <text evidence="5">The sequence shown here is derived from an EMBL/GenBank/DDBJ whole genome shotgun (WGS) entry which is preliminary data.</text>
</comment>
<gene>
    <name evidence="5" type="ORF">GCM10011369_21790</name>
</gene>
<dbReference type="InterPro" id="IPR017871">
    <property type="entry name" value="ABC_transporter-like_CS"/>
</dbReference>
<dbReference type="Gene3D" id="3.40.50.300">
    <property type="entry name" value="P-loop containing nucleotide triphosphate hydrolases"/>
    <property type="match status" value="1"/>
</dbReference>
<dbReference type="PROSITE" id="PS00211">
    <property type="entry name" value="ABC_TRANSPORTER_1"/>
    <property type="match status" value="1"/>
</dbReference>
<evidence type="ECO:0000256" key="3">
    <source>
        <dbReference type="ARBA" id="ARBA00022840"/>
    </source>
</evidence>
<dbReference type="InterPro" id="IPR027417">
    <property type="entry name" value="P-loop_NTPase"/>
</dbReference>
<evidence type="ECO:0000259" key="4">
    <source>
        <dbReference type="PROSITE" id="PS50893"/>
    </source>
</evidence>
<keyword evidence="6" id="KW-1185">Reference proteome</keyword>
<evidence type="ECO:0000313" key="6">
    <source>
        <dbReference type="Proteomes" id="UP000619743"/>
    </source>
</evidence>
<sequence length="226" mass="24756">MLELETISHWFESSGATEPGQRVLNNISLTLHQGESLALMGNSGSGKSTLLQIAAGLERPQMGQVKLTGELLYQLADKRLSALRREKIGFVFQQFNLLPGLTVVDNILFQSRLSKRAVDQQWLNHLMAELSIEELKHRLPEQLSGGQQQRVAIARAIAHKPCIVFADEPTGNLNDSLSHSVMALLIHLVQEANSSLLMVTHSAAMADYADSVLKLQQSQLIAAATA</sequence>
<dbReference type="RefSeq" id="WP_229744719.1">
    <property type="nucleotide sequence ID" value="NZ_BMDX01000010.1"/>
</dbReference>
<dbReference type="SMART" id="SM00382">
    <property type="entry name" value="AAA"/>
    <property type="match status" value="1"/>
</dbReference>
<dbReference type="InterPro" id="IPR003593">
    <property type="entry name" value="AAA+_ATPase"/>
</dbReference>
<evidence type="ECO:0000256" key="1">
    <source>
        <dbReference type="ARBA" id="ARBA00022448"/>
    </source>
</evidence>
<accession>A0A8J2XPE4</accession>